<name>A0A1I7WQH2_HETBA</name>
<protein>
    <submittedName>
        <fullName evidence="3">Uncharacterized protein</fullName>
    </submittedName>
</protein>
<evidence type="ECO:0000313" key="2">
    <source>
        <dbReference type="Proteomes" id="UP000095283"/>
    </source>
</evidence>
<feature type="region of interest" description="Disordered" evidence="1">
    <location>
        <begin position="242"/>
        <end position="287"/>
    </location>
</feature>
<feature type="compositionally biased region" description="Polar residues" evidence="1">
    <location>
        <begin position="262"/>
        <end position="272"/>
    </location>
</feature>
<dbReference type="WBParaSite" id="Hba_07424">
    <property type="protein sequence ID" value="Hba_07424"/>
    <property type="gene ID" value="Hba_07424"/>
</dbReference>
<sequence>MCALHSILIAVKYKCMHICYSRFAVIVYKHLSFLVSYAMKYDPDVHGPTQLPRLIRSVSRDIYEAELKNSYLLENPRSKSTRVYYQDQKQPPNQIGKNNYEKSHLNGPEYSQASQSFESSDYGSEGLSKRIERREKKAILDNAAVMRNTTSQHLMSAPTYDEFFSKSEIRYKTLPNPIRENPLDCGVQYKESHNLRRRDSKRKSLVRTVGKMLRKAFFGSHNKPRQYLDINEMNTKQNFLRSASKRSTSNGNLKDAGRDPSVLSQRQSSVRNLQHRLSTKSNRREESSGLTNNYLDYYIFYLVEFISIIF</sequence>
<dbReference type="AlphaFoldDB" id="A0A1I7WQH2"/>
<feature type="compositionally biased region" description="Polar residues" evidence="1">
    <location>
        <begin position="109"/>
        <end position="122"/>
    </location>
</feature>
<feature type="compositionally biased region" description="Polar residues" evidence="1">
    <location>
        <begin position="83"/>
        <end position="97"/>
    </location>
</feature>
<feature type="compositionally biased region" description="Polar residues" evidence="1">
    <location>
        <begin position="242"/>
        <end position="252"/>
    </location>
</feature>
<reference evidence="3" key="1">
    <citation type="submission" date="2016-11" db="UniProtKB">
        <authorList>
            <consortium name="WormBaseParasite"/>
        </authorList>
    </citation>
    <scope>IDENTIFICATION</scope>
</reference>
<proteinExistence type="predicted"/>
<organism evidence="2 3">
    <name type="scientific">Heterorhabditis bacteriophora</name>
    <name type="common">Entomopathogenic nematode worm</name>
    <dbReference type="NCBI Taxonomy" id="37862"/>
    <lineage>
        <taxon>Eukaryota</taxon>
        <taxon>Metazoa</taxon>
        <taxon>Ecdysozoa</taxon>
        <taxon>Nematoda</taxon>
        <taxon>Chromadorea</taxon>
        <taxon>Rhabditida</taxon>
        <taxon>Rhabditina</taxon>
        <taxon>Rhabditomorpha</taxon>
        <taxon>Strongyloidea</taxon>
        <taxon>Heterorhabditidae</taxon>
        <taxon>Heterorhabditis</taxon>
    </lineage>
</organism>
<dbReference type="Proteomes" id="UP000095283">
    <property type="component" value="Unplaced"/>
</dbReference>
<evidence type="ECO:0000313" key="3">
    <source>
        <dbReference type="WBParaSite" id="Hba_07424"/>
    </source>
</evidence>
<evidence type="ECO:0000256" key="1">
    <source>
        <dbReference type="SAM" id="MobiDB-lite"/>
    </source>
</evidence>
<keyword evidence="2" id="KW-1185">Reference proteome</keyword>
<feature type="region of interest" description="Disordered" evidence="1">
    <location>
        <begin position="83"/>
        <end position="128"/>
    </location>
</feature>
<accession>A0A1I7WQH2</accession>